<dbReference type="FunFam" id="1.10.10.10:FF:000322">
    <property type="entry name" value="Probable disease resistance protein At1g63360"/>
    <property type="match status" value="1"/>
</dbReference>
<feature type="domain" description="NB-ARC" evidence="7">
    <location>
        <begin position="3"/>
        <end position="95"/>
    </location>
</feature>
<accession>A0AAW2NH50</accession>
<keyword evidence="4" id="KW-0547">Nucleotide-binding</keyword>
<keyword evidence="3" id="KW-0677">Repeat</keyword>
<evidence type="ECO:0000313" key="9">
    <source>
        <dbReference type="EMBL" id="KAL0342308.1"/>
    </source>
</evidence>
<dbReference type="GO" id="GO:0098542">
    <property type="term" value="P:defense response to other organism"/>
    <property type="evidence" value="ECO:0007669"/>
    <property type="project" value="TreeGrafter"/>
</dbReference>
<dbReference type="Pfam" id="PF23559">
    <property type="entry name" value="WHD_DRP"/>
    <property type="match status" value="1"/>
</dbReference>
<dbReference type="PANTHER" id="PTHR23155:SF1205">
    <property type="entry name" value="DISEASE RESISTANCE PROTEIN RPM1"/>
    <property type="match status" value="1"/>
</dbReference>
<dbReference type="AlphaFoldDB" id="A0AAW2NH50"/>
<dbReference type="SUPFAM" id="SSF52540">
    <property type="entry name" value="P-loop containing nucleoside triphosphate hydrolases"/>
    <property type="match status" value="1"/>
</dbReference>
<evidence type="ECO:0000259" key="7">
    <source>
        <dbReference type="Pfam" id="PF00931"/>
    </source>
</evidence>
<comment type="similarity">
    <text evidence="1">Belongs to the disease resistance NB-LRR family.</text>
</comment>
<keyword evidence="5" id="KW-0611">Plant defense</keyword>
<keyword evidence="6" id="KW-0067">ATP-binding</keyword>
<gene>
    <name evidence="9" type="ORF">Scaly_1893400</name>
</gene>
<dbReference type="EMBL" id="JACGWM010000011">
    <property type="protein sequence ID" value="KAL0342308.1"/>
    <property type="molecule type" value="Genomic_DNA"/>
</dbReference>
<dbReference type="GO" id="GO:0005524">
    <property type="term" value="F:ATP binding"/>
    <property type="evidence" value="ECO:0007669"/>
    <property type="project" value="UniProtKB-KW"/>
</dbReference>
<dbReference type="GO" id="GO:0043531">
    <property type="term" value="F:ADP binding"/>
    <property type="evidence" value="ECO:0007669"/>
    <property type="project" value="InterPro"/>
</dbReference>
<dbReference type="InterPro" id="IPR036388">
    <property type="entry name" value="WH-like_DNA-bd_sf"/>
</dbReference>
<feature type="domain" description="Disease resistance protein winged helix" evidence="8">
    <location>
        <begin position="182"/>
        <end position="252"/>
    </location>
</feature>
<dbReference type="Pfam" id="PF00931">
    <property type="entry name" value="NB-ARC"/>
    <property type="match status" value="1"/>
</dbReference>
<dbReference type="InterPro" id="IPR027417">
    <property type="entry name" value="P-loop_NTPase"/>
</dbReference>
<evidence type="ECO:0000256" key="2">
    <source>
        <dbReference type="ARBA" id="ARBA00022614"/>
    </source>
</evidence>
<comment type="caution">
    <text evidence="9">The sequence shown here is derived from an EMBL/GenBank/DDBJ whole genome shotgun (WGS) entry which is preliminary data.</text>
</comment>
<reference evidence="9" key="2">
    <citation type="journal article" date="2024" name="Plant">
        <title>Genomic evolution and insights into agronomic trait innovations of Sesamum species.</title>
        <authorList>
            <person name="Miao H."/>
            <person name="Wang L."/>
            <person name="Qu L."/>
            <person name="Liu H."/>
            <person name="Sun Y."/>
            <person name="Le M."/>
            <person name="Wang Q."/>
            <person name="Wei S."/>
            <person name="Zheng Y."/>
            <person name="Lin W."/>
            <person name="Duan Y."/>
            <person name="Cao H."/>
            <person name="Xiong S."/>
            <person name="Wang X."/>
            <person name="Wei L."/>
            <person name="Li C."/>
            <person name="Ma Q."/>
            <person name="Ju M."/>
            <person name="Zhao R."/>
            <person name="Li G."/>
            <person name="Mu C."/>
            <person name="Tian Q."/>
            <person name="Mei H."/>
            <person name="Zhang T."/>
            <person name="Gao T."/>
            <person name="Zhang H."/>
        </authorList>
    </citation>
    <scope>NUCLEOTIDE SEQUENCE</scope>
    <source>
        <strain evidence="9">KEN8</strain>
    </source>
</reference>
<organism evidence="9">
    <name type="scientific">Sesamum calycinum</name>
    <dbReference type="NCBI Taxonomy" id="2727403"/>
    <lineage>
        <taxon>Eukaryota</taxon>
        <taxon>Viridiplantae</taxon>
        <taxon>Streptophyta</taxon>
        <taxon>Embryophyta</taxon>
        <taxon>Tracheophyta</taxon>
        <taxon>Spermatophyta</taxon>
        <taxon>Magnoliopsida</taxon>
        <taxon>eudicotyledons</taxon>
        <taxon>Gunneridae</taxon>
        <taxon>Pentapetalae</taxon>
        <taxon>asterids</taxon>
        <taxon>lamiids</taxon>
        <taxon>Lamiales</taxon>
        <taxon>Pedaliaceae</taxon>
        <taxon>Sesamum</taxon>
    </lineage>
</organism>
<evidence type="ECO:0000259" key="8">
    <source>
        <dbReference type="Pfam" id="PF23559"/>
    </source>
</evidence>
<evidence type="ECO:0000256" key="1">
    <source>
        <dbReference type="ARBA" id="ARBA00008894"/>
    </source>
</evidence>
<proteinExistence type="inferred from homology"/>
<dbReference type="InterPro" id="IPR032675">
    <property type="entry name" value="LRR_dom_sf"/>
</dbReference>
<dbReference type="Gene3D" id="3.80.10.10">
    <property type="entry name" value="Ribonuclease Inhibitor"/>
    <property type="match status" value="1"/>
</dbReference>
<dbReference type="Gene3D" id="1.10.10.10">
    <property type="entry name" value="Winged helix-like DNA-binding domain superfamily/Winged helix DNA-binding domain"/>
    <property type="match status" value="1"/>
</dbReference>
<sequence>MEDMYDKTEQEIAQTLHARLENEKFLIVLDDLWTTKAWDDLQIAFPRTNKMSKIFTTSRASDVAIYVNPNRSCKNLRTLRRDESWKLLQLLVFGTHKCFPNKLEDIGRYIARQCKGLPFAIKLVGAVLRKSTSIGELEVVKSLWTKLAEKIKASLYKAMVAVSLSYLALPCNLKSCFLYLGMFPEDFEIPVERLILLWIAEGFIQQKPRISLEETANEYLEDLITRNLITVDKVSATGRIKTCRVHDFILDFCRGTANKYLCHEIQEKDENMYGTSVSELQRILRPSISSKFIISFLSSQPYGPHVRSFLHSSREEIILLPENVSAIPDAFKLLRVLDVRAITFTRFPFYLTQLVHLRYIALSSDFKVLPEAISKLWNIQTIIVFTSSRILEIKSDILKMIYLRHLETNASIILRKEGESGNGEASKCLPIYHLKVAQAIYSKGLVT</sequence>
<evidence type="ECO:0000256" key="6">
    <source>
        <dbReference type="ARBA" id="ARBA00022840"/>
    </source>
</evidence>
<keyword evidence="2" id="KW-0433">Leucine-rich repeat</keyword>
<evidence type="ECO:0000256" key="5">
    <source>
        <dbReference type="ARBA" id="ARBA00022821"/>
    </source>
</evidence>
<protein>
    <submittedName>
        <fullName evidence="9">Disease resistance protein RPP13</fullName>
    </submittedName>
</protein>
<dbReference type="PRINTS" id="PR00364">
    <property type="entry name" value="DISEASERSIST"/>
</dbReference>
<dbReference type="SUPFAM" id="SSF52058">
    <property type="entry name" value="L domain-like"/>
    <property type="match status" value="1"/>
</dbReference>
<dbReference type="InterPro" id="IPR044974">
    <property type="entry name" value="Disease_R_plants"/>
</dbReference>
<dbReference type="InterPro" id="IPR058922">
    <property type="entry name" value="WHD_DRP"/>
</dbReference>
<evidence type="ECO:0000256" key="3">
    <source>
        <dbReference type="ARBA" id="ARBA00022737"/>
    </source>
</evidence>
<dbReference type="Gene3D" id="1.10.8.430">
    <property type="entry name" value="Helical domain of apoptotic protease-activating factors"/>
    <property type="match status" value="1"/>
</dbReference>
<dbReference type="InterPro" id="IPR002182">
    <property type="entry name" value="NB-ARC"/>
</dbReference>
<evidence type="ECO:0000256" key="4">
    <source>
        <dbReference type="ARBA" id="ARBA00022741"/>
    </source>
</evidence>
<dbReference type="Gene3D" id="3.40.50.300">
    <property type="entry name" value="P-loop containing nucleotide triphosphate hydrolases"/>
    <property type="match status" value="1"/>
</dbReference>
<reference evidence="9" key="1">
    <citation type="submission" date="2020-06" db="EMBL/GenBank/DDBJ databases">
        <authorList>
            <person name="Li T."/>
            <person name="Hu X."/>
            <person name="Zhang T."/>
            <person name="Song X."/>
            <person name="Zhang H."/>
            <person name="Dai N."/>
            <person name="Sheng W."/>
            <person name="Hou X."/>
            <person name="Wei L."/>
        </authorList>
    </citation>
    <scope>NUCLEOTIDE SEQUENCE</scope>
    <source>
        <strain evidence="9">KEN8</strain>
        <tissue evidence="9">Leaf</tissue>
    </source>
</reference>
<name>A0AAW2NH50_9LAMI</name>
<dbReference type="InterPro" id="IPR042197">
    <property type="entry name" value="Apaf_helical"/>
</dbReference>
<dbReference type="PANTHER" id="PTHR23155">
    <property type="entry name" value="DISEASE RESISTANCE PROTEIN RP"/>
    <property type="match status" value="1"/>
</dbReference>